<protein>
    <submittedName>
        <fullName evidence="3">AIPR protein</fullName>
    </submittedName>
</protein>
<feature type="domain" description="Abortive infection phage resistance protein N-terminal" evidence="2">
    <location>
        <begin position="29"/>
        <end position="167"/>
    </location>
</feature>
<accession>A0A1K1MHV3</accession>
<dbReference type="Pfam" id="PF22879">
    <property type="entry name" value="AIPR_N"/>
    <property type="match status" value="1"/>
</dbReference>
<dbReference type="InterPro" id="IPR018891">
    <property type="entry name" value="AIPR_C"/>
</dbReference>
<gene>
    <name evidence="3" type="ORF">SAMN02910280_1225</name>
</gene>
<evidence type="ECO:0000313" key="4">
    <source>
        <dbReference type="Proteomes" id="UP000183461"/>
    </source>
</evidence>
<dbReference type="InterPro" id="IPR055101">
    <property type="entry name" value="AIPR_N"/>
</dbReference>
<proteinExistence type="predicted"/>
<dbReference type="Pfam" id="PF10592">
    <property type="entry name" value="AIPR"/>
    <property type="match status" value="1"/>
</dbReference>
<organism evidence="3 4">
    <name type="scientific">Ruminococcus flavefaciens</name>
    <dbReference type="NCBI Taxonomy" id="1265"/>
    <lineage>
        <taxon>Bacteria</taxon>
        <taxon>Bacillati</taxon>
        <taxon>Bacillota</taxon>
        <taxon>Clostridia</taxon>
        <taxon>Eubacteriales</taxon>
        <taxon>Oscillospiraceae</taxon>
        <taxon>Ruminococcus</taxon>
    </lineage>
</organism>
<evidence type="ECO:0000259" key="2">
    <source>
        <dbReference type="Pfam" id="PF22879"/>
    </source>
</evidence>
<evidence type="ECO:0000259" key="1">
    <source>
        <dbReference type="Pfam" id="PF10592"/>
    </source>
</evidence>
<dbReference type="Proteomes" id="UP000183461">
    <property type="component" value="Unassembled WGS sequence"/>
</dbReference>
<dbReference type="EMBL" id="FPIP01000002">
    <property type="protein sequence ID" value="SFW22712.1"/>
    <property type="molecule type" value="Genomic_DNA"/>
</dbReference>
<reference evidence="3 4" key="1">
    <citation type="submission" date="2016-11" db="EMBL/GenBank/DDBJ databases">
        <authorList>
            <person name="Jaros S."/>
            <person name="Januszkiewicz K."/>
            <person name="Wedrychowicz H."/>
        </authorList>
    </citation>
    <scope>NUCLEOTIDE SEQUENCE [LARGE SCALE GENOMIC DNA]</scope>
    <source>
        <strain evidence="3 4">YL228</strain>
    </source>
</reference>
<dbReference type="RefSeq" id="WP_072299586.1">
    <property type="nucleotide sequence ID" value="NZ_FPIP01000002.1"/>
</dbReference>
<feature type="domain" description="Abortive phage infection protein C-terminal" evidence="1">
    <location>
        <begin position="272"/>
        <end position="611"/>
    </location>
</feature>
<evidence type="ECO:0000313" key="3">
    <source>
        <dbReference type="EMBL" id="SFW22712.1"/>
    </source>
</evidence>
<dbReference type="AlphaFoldDB" id="A0A1K1MHV3"/>
<name>A0A1K1MHV3_RUMFL</name>
<sequence length="753" mass="86445">MDYQEYKEEFLETLRADSAHSGTDTEDEFLNHTFDLLMDFNELDSPERTGMGDKKGKRGRLMRADGYCFDETDHSLILLISDFQDAKETDKLTLTRVDELYWKMYYFLDEACNGDISSYFDDSDEVLKIASYIRRRINADSDDPELILKVKFYILTNKELDTRLLSTNLLETTIKNTRGKKKTTKTNKKIKKEDFNGKPLEIALWYPERFYEMENSNNNEPIVIDVEEDYGYKGIPCIKGDIGDNLDYEAYIAIIPGKLLADIYIEHGSRVLEGNVRAFLGTGGSKSVNSGIRRTINNDPTKFFTYNNGIATTASDVETELIDGQLYITRVVDLQIINGGQTTASLAEAVLKRTNTELEGIYVPMKLTVIDDRESEDENGIRFYDEMVQSIAKFANSQNKVTAADLFSNDPFHIQMEKMSKRFLAPPGQSAVPTGWYYERSRKKYKQEQVKLSKDEQKRFMSKFPKAQIITKEQLAMYITAVFSLRPDIVSRGKNWTMKAFGTEISEAFRKNRESFNEFYFKKCICAAIIYRSVDNYLESHKDSARNPTGFWYKTGGYKLNIVPYSIAKIISSIPSGFSLDWMKIWDKQMLSPAFMREIEIVTKMTNDFICDSNGVIVTEYCKKLLTWERFRDTIEYKPSADFLKELVSSAEVKEVEQAAKTEKKEENNLQNIMEIVNRGVDYWQSLVKIAQDHRIKPSFQELTAINQLVEMAKTGDVPITSSGKVPSRVTKAIQTALGLEDKLITEGLLKKQ</sequence>